<dbReference type="Proteomes" id="UP000192674">
    <property type="component" value="Unassembled WGS sequence"/>
</dbReference>
<proteinExistence type="predicted"/>
<protein>
    <recommendedName>
        <fullName evidence="3">HTH-like domain-containing protein</fullName>
    </recommendedName>
</protein>
<gene>
    <name evidence="1" type="ORF">SAMN05661093_11121</name>
</gene>
<evidence type="ECO:0000313" key="2">
    <source>
        <dbReference type="Proteomes" id="UP000192674"/>
    </source>
</evidence>
<dbReference type="InterPro" id="IPR009057">
    <property type="entry name" value="Homeodomain-like_sf"/>
</dbReference>
<name>A0A1W2G066_KIBAR</name>
<dbReference type="AlphaFoldDB" id="A0A1W2G066"/>
<dbReference type="RefSeq" id="WP_200826162.1">
    <property type="nucleotide sequence ID" value="NZ_FWXV01000026.1"/>
</dbReference>
<dbReference type="Pfam" id="PF13565">
    <property type="entry name" value="HTH_32"/>
    <property type="match status" value="1"/>
</dbReference>
<accession>A0A1W2G066</accession>
<sequence>MGVDLPVTPATLLSWHRTLIARKWDYTARRTKPGRPSTPAAIRQFVLRLANENSRWGHRRIHDELVRLGYTVAAATVWHILHTAGIDPAPRRTGPTWREFLAAQANSVIACDFPHIVYRSKSRRSWSGHHSETVGIMLQ</sequence>
<evidence type="ECO:0000313" key="1">
    <source>
        <dbReference type="EMBL" id="SMD27513.1"/>
    </source>
</evidence>
<evidence type="ECO:0008006" key="3">
    <source>
        <dbReference type="Google" id="ProtNLM"/>
    </source>
</evidence>
<organism evidence="1 2">
    <name type="scientific">Kibdelosporangium aridum</name>
    <dbReference type="NCBI Taxonomy" id="2030"/>
    <lineage>
        <taxon>Bacteria</taxon>
        <taxon>Bacillati</taxon>
        <taxon>Actinomycetota</taxon>
        <taxon>Actinomycetes</taxon>
        <taxon>Pseudonocardiales</taxon>
        <taxon>Pseudonocardiaceae</taxon>
        <taxon>Kibdelosporangium</taxon>
    </lineage>
</organism>
<reference evidence="1 2" key="1">
    <citation type="submission" date="2017-04" db="EMBL/GenBank/DDBJ databases">
        <authorList>
            <person name="Afonso C.L."/>
            <person name="Miller P.J."/>
            <person name="Scott M.A."/>
            <person name="Spackman E."/>
            <person name="Goraichik I."/>
            <person name="Dimitrov K.M."/>
            <person name="Suarez D.L."/>
            <person name="Swayne D.E."/>
        </authorList>
    </citation>
    <scope>NUCLEOTIDE SEQUENCE [LARGE SCALE GENOMIC DNA]</scope>
    <source>
        <strain evidence="1 2">DSM 43828</strain>
    </source>
</reference>
<dbReference type="EMBL" id="FWXV01000026">
    <property type="protein sequence ID" value="SMD27513.1"/>
    <property type="molecule type" value="Genomic_DNA"/>
</dbReference>
<keyword evidence="2" id="KW-1185">Reference proteome</keyword>
<dbReference type="SUPFAM" id="SSF46689">
    <property type="entry name" value="Homeodomain-like"/>
    <property type="match status" value="1"/>
</dbReference>